<keyword evidence="2" id="KW-1185">Reference proteome</keyword>
<dbReference type="EMBL" id="SACK01000001">
    <property type="protein sequence ID" value="RVU02624.1"/>
    <property type="molecule type" value="Genomic_DNA"/>
</dbReference>
<accession>A0A437MY82</accession>
<name>A0A437MY82_9SPHI</name>
<proteinExistence type="predicted"/>
<gene>
    <name evidence="1" type="ORF">EOD41_01405</name>
</gene>
<dbReference type="Proteomes" id="UP000282759">
    <property type="component" value="Unassembled WGS sequence"/>
</dbReference>
<dbReference type="OrthoDB" id="1093345at2"/>
<organism evidence="1 2">
    <name type="scientific">Mucilaginibacter limnophilus</name>
    <dbReference type="NCBI Taxonomy" id="1932778"/>
    <lineage>
        <taxon>Bacteria</taxon>
        <taxon>Pseudomonadati</taxon>
        <taxon>Bacteroidota</taxon>
        <taxon>Sphingobacteriia</taxon>
        <taxon>Sphingobacteriales</taxon>
        <taxon>Sphingobacteriaceae</taxon>
        <taxon>Mucilaginibacter</taxon>
    </lineage>
</organism>
<evidence type="ECO:0008006" key="3">
    <source>
        <dbReference type="Google" id="ProtNLM"/>
    </source>
</evidence>
<dbReference type="AlphaFoldDB" id="A0A437MY82"/>
<evidence type="ECO:0000313" key="2">
    <source>
        <dbReference type="Proteomes" id="UP000282759"/>
    </source>
</evidence>
<dbReference type="RefSeq" id="WP_127702991.1">
    <property type="nucleotide sequence ID" value="NZ_SACK01000001.1"/>
</dbReference>
<protein>
    <recommendedName>
        <fullName evidence="3">DUF3352 domain-containing protein</fullName>
    </recommendedName>
</protein>
<comment type="caution">
    <text evidence="1">The sequence shown here is derived from an EMBL/GenBank/DDBJ whole genome shotgun (WGS) entry which is preliminary data.</text>
</comment>
<sequence>MKRLIIITLVLLIAAGYITTAYFKNLNPPGLSTNQVMSNIPNTAALILEYADEKSFYDIFAGNDLPASVIGPQSLKDFDILRHTLIESTALNDFFEGQNLFISLHPAQGDSINYLLTIVPTKEFDNDDFENIADIKNPGLLITPLKINGKNGYNIYLKQPRKRFYLINKGHNILTGSFSKELASQSAAYTGTKEHGFALLPAQQNTHALANLYINYKQLNALYKRFFSYDAGMFKQFRNLSATAVLSLNYKSDALMFNGLTTINNGQKGYLNLFLKQKPVQNRLKNIFPSTTAYFTSYALSDIKTYTTALDNWHKQTSADEIQLINTIQNETGVDIRHDIGSDLSNEFAIITTRFQERLGIISIKNGDRLLPALLSISSPMSENSGRFNYDKIPYFLFGDSFDVFKKPFFMILDNYLVLANSYQELESYRESYINRKFLVKMDDYSRFDNLMSQRSNILFYLDIKNATPVFKRDMQKDLFGIFNSNTSGWQNVAGVSYQFTASGDGFYTNFCIGKNSESGDKTDTSVNLNEQ</sequence>
<evidence type="ECO:0000313" key="1">
    <source>
        <dbReference type="EMBL" id="RVU02624.1"/>
    </source>
</evidence>
<reference evidence="1 2" key="1">
    <citation type="submission" date="2019-01" db="EMBL/GenBank/DDBJ databases">
        <authorList>
            <person name="Chen W.-M."/>
        </authorList>
    </citation>
    <scope>NUCLEOTIDE SEQUENCE [LARGE SCALE GENOMIC DNA]</scope>
    <source>
        <strain evidence="1 2">YBJ-36</strain>
    </source>
</reference>